<dbReference type="GO" id="GO:0008168">
    <property type="term" value="F:methyltransferase activity"/>
    <property type="evidence" value="ECO:0007669"/>
    <property type="project" value="UniProtKB-KW"/>
</dbReference>
<dbReference type="OrthoDB" id="9791837at2"/>
<dbReference type="InterPro" id="IPR041698">
    <property type="entry name" value="Methyltransf_25"/>
</dbReference>
<keyword evidence="3" id="KW-1185">Reference proteome</keyword>
<dbReference type="Gene3D" id="3.40.50.150">
    <property type="entry name" value="Vaccinia Virus protein VP39"/>
    <property type="match status" value="1"/>
</dbReference>
<dbReference type="InterPro" id="IPR029063">
    <property type="entry name" value="SAM-dependent_MTases_sf"/>
</dbReference>
<keyword evidence="2" id="KW-0808">Transferase</keyword>
<keyword evidence="2" id="KW-0489">Methyltransferase</keyword>
<reference evidence="3" key="2">
    <citation type="journal article" date="2017" name="Stand. Genomic Sci.">
        <title>Complete genome sequence of the sulfur-oxidizing chemolithoautotrophic Sulfurovum lithotrophicum 42BKTT.</title>
        <authorList>
            <person name="Jeon W."/>
            <person name="Priscilla L."/>
            <person name="Park G."/>
            <person name="Lee H."/>
            <person name="Lee N."/>
            <person name="Lee D."/>
            <person name="Kwon H."/>
            <person name="Ahn I."/>
            <person name="Lee C."/>
            <person name="Lee H."/>
            <person name="Ahn J."/>
        </authorList>
    </citation>
    <scope>NUCLEOTIDE SEQUENCE [LARGE SCALE GENOMIC DNA]</scope>
    <source>
        <strain evidence="3">ATCC BAA-797 / 42BKT</strain>
    </source>
</reference>
<proteinExistence type="predicted"/>
<sequence>MARIDQKNFYQNNYDTYGVSAEGVAWDSLQTQRRRFSAIASCLGNVMQDTLVDAGCGFGDFYLYLREKNNLPKTYTGLDLCEPMVKEAQVRTGCKIMHRDILCQTLPVADWYVASGSMNLLTRFETRLFIQRCFDKSRKGFVFNLLEGREREGEFSYWLPHEIRELCRSLGAKVQIKEGYMEGDFTVMLGG</sequence>
<dbReference type="SUPFAM" id="SSF53335">
    <property type="entry name" value="S-adenosyl-L-methionine-dependent methyltransferases"/>
    <property type="match status" value="1"/>
</dbReference>
<dbReference type="EMBL" id="CP011308">
    <property type="protein sequence ID" value="AKF24792.1"/>
    <property type="molecule type" value="Genomic_DNA"/>
</dbReference>
<dbReference type="KEGG" id="slh:YH65_04890"/>
<organism evidence="2 3">
    <name type="scientific">Sulfurovum lithotrophicum</name>
    <dbReference type="NCBI Taxonomy" id="206403"/>
    <lineage>
        <taxon>Bacteria</taxon>
        <taxon>Pseudomonadati</taxon>
        <taxon>Campylobacterota</taxon>
        <taxon>Epsilonproteobacteria</taxon>
        <taxon>Campylobacterales</taxon>
        <taxon>Sulfurovaceae</taxon>
        <taxon>Sulfurovum</taxon>
    </lineage>
</organism>
<name>A0A7U4M0Y7_9BACT</name>
<accession>A0A7U4M0Y7</accession>
<protein>
    <submittedName>
        <fullName evidence="2">Methyltransferase type 11</fullName>
    </submittedName>
</protein>
<feature type="domain" description="Methyltransferase" evidence="1">
    <location>
        <begin position="52"/>
        <end position="134"/>
    </location>
</feature>
<dbReference type="Proteomes" id="UP000034444">
    <property type="component" value="Chromosome"/>
</dbReference>
<dbReference type="Pfam" id="PF13649">
    <property type="entry name" value="Methyltransf_25"/>
    <property type="match status" value="1"/>
</dbReference>
<dbReference type="RefSeq" id="WP_046550881.1">
    <property type="nucleotide sequence ID" value="NZ_CP011308.1"/>
</dbReference>
<gene>
    <name evidence="2" type="ORF">YH65_04890</name>
</gene>
<dbReference type="GO" id="GO:0032259">
    <property type="term" value="P:methylation"/>
    <property type="evidence" value="ECO:0007669"/>
    <property type="project" value="UniProtKB-KW"/>
</dbReference>
<dbReference type="AlphaFoldDB" id="A0A7U4M0Y7"/>
<reference evidence="2 3" key="1">
    <citation type="submission" date="2015-04" db="EMBL/GenBank/DDBJ databases">
        <title>Complete genome sequence of Sulfurovum lithotrophicum ATCC BAA-797T.</title>
        <authorList>
            <person name="Ahn J."/>
            <person name="Park G."/>
            <person name="Jeon W."/>
            <person name="Jang Y."/>
            <person name="Jang M."/>
            <person name="Lee H."/>
            <person name="Lee H."/>
        </authorList>
    </citation>
    <scope>NUCLEOTIDE SEQUENCE [LARGE SCALE GENOMIC DNA]</scope>
    <source>
        <strain evidence="3">ATCC BAA-797 / 42BKT</strain>
    </source>
</reference>
<evidence type="ECO:0000259" key="1">
    <source>
        <dbReference type="Pfam" id="PF13649"/>
    </source>
</evidence>
<evidence type="ECO:0000313" key="3">
    <source>
        <dbReference type="Proteomes" id="UP000034444"/>
    </source>
</evidence>
<evidence type="ECO:0000313" key="2">
    <source>
        <dbReference type="EMBL" id="AKF24792.1"/>
    </source>
</evidence>